<dbReference type="RefSeq" id="WP_151893174.1">
    <property type="nucleotide sequence ID" value="NZ_BKCF01000001.1"/>
</dbReference>
<organism evidence="2 3">
    <name type="scientific">Patiriisocius marinistellae</name>
    <dbReference type="NCBI Taxonomy" id="2494560"/>
    <lineage>
        <taxon>Bacteria</taxon>
        <taxon>Pseudomonadati</taxon>
        <taxon>Bacteroidota</taxon>
        <taxon>Flavobacteriia</taxon>
        <taxon>Flavobacteriales</taxon>
        <taxon>Flavobacteriaceae</taxon>
        <taxon>Patiriisocius</taxon>
    </lineage>
</organism>
<dbReference type="PROSITE" id="PS51184">
    <property type="entry name" value="JMJC"/>
    <property type="match status" value="1"/>
</dbReference>
<dbReference type="SUPFAM" id="SSF51197">
    <property type="entry name" value="Clavaminate synthase-like"/>
    <property type="match status" value="1"/>
</dbReference>
<gene>
    <name evidence="2" type="ORF">ULMS_07540</name>
</gene>
<evidence type="ECO:0000313" key="3">
    <source>
        <dbReference type="Proteomes" id="UP000326994"/>
    </source>
</evidence>
<dbReference type="PANTHER" id="PTHR12461:SF105">
    <property type="entry name" value="HYPOXIA-INDUCIBLE FACTOR 1-ALPHA INHIBITOR"/>
    <property type="match status" value="1"/>
</dbReference>
<dbReference type="InterPro" id="IPR003347">
    <property type="entry name" value="JmjC_dom"/>
</dbReference>
<feature type="domain" description="JmjC" evidence="1">
    <location>
        <begin position="83"/>
        <end position="258"/>
    </location>
</feature>
<dbReference type="EMBL" id="BKCF01000001">
    <property type="protein sequence ID" value="GEQ85246.1"/>
    <property type="molecule type" value="Genomic_DNA"/>
</dbReference>
<keyword evidence="3" id="KW-1185">Reference proteome</keyword>
<sequence length="295" mass="34665">MNAIKTIPITTVDNLSKEDFVEHYLKTQRPVLIKGGWTKDWPAYKKWDINYMQSLAGDIEVPLYNNEKTEGKGKSVAIAKKMKLYDYLEILKTQPTDLRMFFFNILDNLPQLLKDFDYPDIGMKFFKRLPVMFFGGKGSNVLAHYDMDLANLVHFHFHGHKRVLLFDPSQSKYIYRVPWSVHNLEAIDMDNPDFEKYPALKNLQATEVFMEHGDALFMPSAYWHYINYLDGGFSITLRSFVKKPGTLATLLYNVIILRNFENLMRKSFGQKWVNYKEQKMVKKVNKKYRNSKINA</sequence>
<protein>
    <recommendedName>
        <fullName evidence="1">JmjC domain-containing protein</fullName>
    </recommendedName>
</protein>
<dbReference type="OrthoDB" id="2942327at2"/>
<dbReference type="AlphaFoldDB" id="A0A5J4FYP8"/>
<evidence type="ECO:0000313" key="2">
    <source>
        <dbReference type="EMBL" id="GEQ85246.1"/>
    </source>
</evidence>
<evidence type="ECO:0000259" key="1">
    <source>
        <dbReference type="PROSITE" id="PS51184"/>
    </source>
</evidence>
<reference evidence="2 3" key="1">
    <citation type="submission" date="2019-08" db="EMBL/GenBank/DDBJ databases">
        <title>Ulvibacter marinistellae sp. nov., isolated from a starfish, Patiria pectinifera.</title>
        <authorList>
            <person name="Kawano K."/>
            <person name="Ushijima N."/>
            <person name="Kihara M."/>
            <person name="Itoh H."/>
        </authorList>
    </citation>
    <scope>NUCLEOTIDE SEQUENCE [LARGE SCALE GENOMIC DNA]</scope>
    <source>
        <strain evidence="2 3">KK4</strain>
    </source>
</reference>
<proteinExistence type="predicted"/>
<dbReference type="PANTHER" id="PTHR12461">
    <property type="entry name" value="HYPOXIA-INDUCIBLE FACTOR 1 ALPHA INHIBITOR-RELATED"/>
    <property type="match status" value="1"/>
</dbReference>
<dbReference type="Gene3D" id="2.60.120.650">
    <property type="entry name" value="Cupin"/>
    <property type="match status" value="1"/>
</dbReference>
<name>A0A5J4FYP8_9FLAO</name>
<dbReference type="Proteomes" id="UP000326994">
    <property type="component" value="Unassembled WGS sequence"/>
</dbReference>
<dbReference type="InterPro" id="IPR041667">
    <property type="entry name" value="Cupin_8"/>
</dbReference>
<accession>A0A5J4FYP8</accession>
<comment type="caution">
    <text evidence="2">The sequence shown here is derived from an EMBL/GenBank/DDBJ whole genome shotgun (WGS) entry which is preliminary data.</text>
</comment>
<dbReference type="Pfam" id="PF13621">
    <property type="entry name" value="Cupin_8"/>
    <property type="match status" value="1"/>
</dbReference>